<dbReference type="Proteomes" id="UP000799755">
    <property type="component" value="Unassembled WGS sequence"/>
</dbReference>
<protein>
    <submittedName>
        <fullName evidence="1">Uncharacterized protein</fullName>
    </submittedName>
</protein>
<evidence type="ECO:0000313" key="1">
    <source>
        <dbReference type="EMBL" id="KAF2476835.1"/>
    </source>
</evidence>
<sequence>MLRLNKAKQAARARALRGRAARKPAAPRRPAPTTARRPAPTTPCRPAPPGPVSTPRWPPPGVLRAQSCLGCIKSALAGRSIPLLLLSMRGALLQRLLQRTSRLCPSFS</sequence>
<proteinExistence type="predicted"/>
<accession>A0ACB6RCR0</accession>
<keyword evidence="2" id="KW-1185">Reference proteome</keyword>
<evidence type="ECO:0000313" key="2">
    <source>
        <dbReference type="Proteomes" id="UP000799755"/>
    </source>
</evidence>
<gene>
    <name evidence="1" type="ORF">BDR25DRAFT_309192</name>
</gene>
<comment type="caution">
    <text evidence="1">The sequence shown here is derived from an EMBL/GenBank/DDBJ whole genome shotgun (WGS) entry which is preliminary data.</text>
</comment>
<organism evidence="1 2">
    <name type="scientific">Lindgomyces ingoldianus</name>
    <dbReference type="NCBI Taxonomy" id="673940"/>
    <lineage>
        <taxon>Eukaryota</taxon>
        <taxon>Fungi</taxon>
        <taxon>Dikarya</taxon>
        <taxon>Ascomycota</taxon>
        <taxon>Pezizomycotina</taxon>
        <taxon>Dothideomycetes</taxon>
        <taxon>Pleosporomycetidae</taxon>
        <taxon>Pleosporales</taxon>
        <taxon>Lindgomycetaceae</taxon>
        <taxon>Lindgomyces</taxon>
    </lineage>
</organism>
<reference evidence="1" key="1">
    <citation type="journal article" date="2020" name="Stud. Mycol.">
        <title>101 Dothideomycetes genomes: a test case for predicting lifestyles and emergence of pathogens.</title>
        <authorList>
            <person name="Haridas S."/>
            <person name="Albert R."/>
            <person name="Binder M."/>
            <person name="Bloem J."/>
            <person name="Labutti K."/>
            <person name="Salamov A."/>
            <person name="Andreopoulos B."/>
            <person name="Baker S."/>
            <person name="Barry K."/>
            <person name="Bills G."/>
            <person name="Bluhm B."/>
            <person name="Cannon C."/>
            <person name="Castanera R."/>
            <person name="Culley D."/>
            <person name="Daum C."/>
            <person name="Ezra D."/>
            <person name="Gonzalez J."/>
            <person name="Henrissat B."/>
            <person name="Kuo A."/>
            <person name="Liang C."/>
            <person name="Lipzen A."/>
            <person name="Lutzoni F."/>
            <person name="Magnuson J."/>
            <person name="Mondo S."/>
            <person name="Nolan M."/>
            <person name="Ohm R."/>
            <person name="Pangilinan J."/>
            <person name="Park H.-J."/>
            <person name="Ramirez L."/>
            <person name="Alfaro M."/>
            <person name="Sun H."/>
            <person name="Tritt A."/>
            <person name="Yoshinaga Y."/>
            <person name="Zwiers L.-H."/>
            <person name="Turgeon B."/>
            <person name="Goodwin S."/>
            <person name="Spatafora J."/>
            <person name="Crous P."/>
            <person name="Grigoriev I."/>
        </authorList>
    </citation>
    <scope>NUCLEOTIDE SEQUENCE</scope>
    <source>
        <strain evidence="1">ATCC 200398</strain>
    </source>
</reference>
<name>A0ACB6RCR0_9PLEO</name>
<dbReference type="EMBL" id="MU003493">
    <property type="protein sequence ID" value="KAF2476835.1"/>
    <property type="molecule type" value="Genomic_DNA"/>
</dbReference>